<gene>
    <name evidence="1" type="ORF">WCV66_16135</name>
</gene>
<dbReference type="Proteomes" id="UP001368328">
    <property type="component" value="Chromosome"/>
</dbReference>
<keyword evidence="2" id="KW-1185">Reference proteome</keyword>
<reference evidence="1 2" key="1">
    <citation type="submission" date="2024-02" db="EMBL/GenBank/DDBJ databases">
        <title>Seven novel Bacillus-like species.</title>
        <authorList>
            <person name="Liu G."/>
        </authorList>
    </citation>
    <scope>NUCLEOTIDE SEQUENCE [LARGE SCALE GENOMIC DNA]</scope>
    <source>
        <strain evidence="1 2">FJAT-53654</strain>
    </source>
</reference>
<evidence type="ECO:0008006" key="3">
    <source>
        <dbReference type="Google" id="ProtNLM"/>
    </source>
</evidence>
<evidence type="ECO:0000313" key="1">
    <source>
        <dbReference type="EMBL" id="WXB86786.1"/>
    </source>
</evidence>
<dbReference type="RefSeq" id="WP_338786081.1">
    <property type="nucleotide sequence ID" value="NZ_CP147403.1"/>
</dbReference>
<protein>
    <recommendedName>
        <fullName evidence="3">DUF4901 domain-containing protein</fullName>
    </recommendedName>
</protein>
<sequence length="423" mass="49227">MNSKIKELIEFTKTKFGLANYYLERHSLYRNVTIFNDTVYTLCMEWFPNHVNEQEDDDSNPEGTAVIEINVNTHKFESAIFVMGETYAIDGITFANLDTKTIIKWVELETGLTYGKQFQLHKESEGELQFKECFEGVAVSPSGFIDVKFNQEGKLTSFSVHGQFPQKEMVKVGTYNLIYEDVEHLAKEQLKLIEFPSYEQKKLVNVYAVEEIYVTNGGTSTIPFEILADVRSYLKINKTLLWDEPINKPFDRKVISWDEDITVEQAFSAEPSPVSFQITKEEEEKCVMAVEELLRQEYPNDTGKWMLKTLHRDKGYIHAIARANHQDNHVFQRKLMIMIDTQSLQAVNYMDNKPMLEIYDQFQEPYKVKITKEEAFEKIKDLFELKPYYVYDFEQRKYVLCGKLDCQFGVNAGSGKVISLDDL</sequence>
<evidence type="ECO:0000313" key="2">
    <source>
        <dbReference type="Proteomes" id="UP001368328"/>
    </source>
</evidence>
<proteinExistence type="predicted"/>
<organism evidence="1 2">
    <name type="scientific">Metabacillus rhizosphaerae</name>
    <dbReference type="NCBI Taxonomy" id="3117747"/>
    <lineage>
        <taxon>Bacteria</taxon>
        <taxon>Bacillati</taxon>
        <taxon>Bacillota</taxon>
        <taxon>Bacilli</taxon>
        <taxon>Bacillales</taxon>
        <taxon>Bacillaceae</taxon>
        <taxon>Metabacillus</taxon>
    </lineage>
</organism>
<accession>A0ABZ2MN44</accession>
<dbReference type="EMBL" id="CP147403">
    <property type="protein sequence ID" value="WXB86786.1"/>
    <property type="molecule type" value="Genomic_DNA"/>
</dbReference>
<name>A0ABZ2MN44_9BACI</name>